<sequence>MSSSLRLSGLGRDGNRLFFRRFVKDPLRTGAQIPSSAALARAMVRTLDPARPGGVVELGPGTGVVTHALIERGFAPDRIVALEIAPEFASFLRSAFPGLLVRLDSAFELERHLADLPFEGVQAVVSSLPLLTQPVALRQGLLRTALFDRHAPAAEFIQFTYFFRPPVTDLGPSVVVDRTAFVPWNVYPATVWRYRRASG</sequence>
<dbReference type="GO" id="GO:0032259">
    <property type="term" value="P:methylation"/>
    <property type="evidence" value="ECO:0007669"/>
    <property type="project" value="UniProtKB-KW"/>
</dbReference>
<evidence type="ECO:0000313" key="2">
    <source>
        <dbReference type="Proteomes" id="UP000192917"/>
    </source>
</evidence>
<gene>
    <name evidence="1" type="ORF">SAMN05428998_12224</name>
</gene>
<keyword evidence="1" id="KW-0808">Transferase</keyword>
<keyword evidence="1" id="KW-0489">Methyltransferase</keyword>
<name>A0A1Y6CDP6_9PROT</name>
<dbReference type="EMBL" id="FWZX01000022">
    <property type="protein sequence ID" value="SMF58327.1"/>
    <property type="molecule type" value="Genomic_DNA"/>
</dbReference>
<dbReference type="Proteomes" id="UP000192917">
    <property type="component" value="Unassembled WGS sequence"/>
</dbReference>
<evidence type="ECO:0000313" key="1">
    <source>
        <dbReference type="EMBL" id="SMF58327.1"/>
    </source>
</evidence>
<dbReference type="AlphaFoldDB" id="A0A1Y6CDP6"/>
<organism evidence="1 2">
    <name type="scientific">Tistlia consotensis USBA 355</name>
    <dbReference type="NCBI Taxonomy" id="560819"/>
    <lineage>
        <taxon>Bacteria</taxon>
        <taxon>Pseudomonadati</taxon>
        <taxon>Pseudomonadota</taxon>
        <taxon>Alphaproteobacteria</taxon>
        <taxon>Rhodospirillales</taxon>
        <taxon>Rhodovibrionaceae</taxon>
        <taxon>Tistlia</taxon>
    </lineage>
</organism>
<keyword evidence="2" id="KW-1185">Reference proteome</keyword>
<dbReference type="Gene3D" id="3.40.50.150">
    <property type="entry name" value="Vaccinia Virus protein VP39"/>
    <property type="match status" value="1"/>
</dbReference>
<dbReference type="STRING" id="560819.SAMN05428998_12224"/>
<dbReference type="InterPro" id="IPR029063">
    <property type="entry name" value="SAM-dependent_MTases_sf"/>
</dbReference>
<dbReference type="GO" id="GO:0008168">
    <property type="term" value="F:methyltransferase activity"/>
    <property type="evidence" value="ECO:0007669"/>
    <property type="project" value="UniProtKB-KW"/>
</dbReference>
<reference evidence="1 2" key="1">
    <citation type="submission" date="2017-04" db="EMBL/GenBank/DDBJ databases">
        <authorList>
            <person name="Afonso C.L."/>
            <person name="Miller P.J."/>
            <person name="Scott M.A."/>
            <person name="Spackman E."/>
            <person name="Goraichik I."/>
            <person name="Dimitrov K.M."/>
            <person name="Suarez D.L."/>
            <person name="Swayne D.E."/>
        </authorList>
    </citation>
    <scope>NUCLEOTIDE SEQUENCE [LARGE SCALE GENOMIC DNA]</scope>
    <source>
        <strain evidence="1 2">USBA 355</strain>
    </source>
</reference>
<dbReference type="RefSeq" id="WP_085124870.1">
    <property type="nucleotide sequence ID" value="NZ_FWZX01000022.1"/>
</dbReference>
<proteinExistence type="predicted"/>
<dbReference type="SUPFAM" id="SSF53335">
    <property type="entry name" value="S-adenosyl-L-methionine-dependent methyltransferases"/>
    <property type="match status" value="1"/>
</dbReference>
<accession>A0A1Y6CDP6</accession>
<protein>
    <submittedName>
        <fullName evidence="1">Phosphatidylethanolamine/phosphatidyl-N-methylethanolamine N-methyltransferase</fullName>
    </submittedName>
</protein>